<feature type="domain" description="FMN-binding" evidence="6">
    <location>
        <begin position="15"/>
        <end position="43"/>
    </location>
</feature>
<dbReference type="GO" id="GO:0005886">
    <property type="term" value="C:plasma membrane"/>
    <property type="evidence" value="ECO:0007669"/>
    <property type="project" value="InterPro"/>
</dbReference>
<keyword evidence="2" id="KW-0597">Phosphoprotein</keyword>
<gene>
    <name evidence="7" type="ORF">NCTC13032_03027</name>
</gene>
<keyword evidence="5" id="KW-0249">Electron transport</keyword>
<protein>
    <submittedName>
        <fullName evidence="7">Electron transport complex protein RnfG</fullName>
    </submittedName>
</protein>
<evidence type="ECO:0000256" key="1">
    <source>
        <dbReference type="ARBA" id="ARBA00022448"/>
    </source>
</evidence>
<name>A0A4U9HSD6_9ENTR</name>
<dbReference type="PANTHER" id="PTHR36118">
    <property type="entry name" value="ION-TRANSLOCATING OXIDOREDUCTASE COMPLEX SUBUNIT G"/>
    <property type="match status" value="1"/>
</dbReference>
<dbReference type="GO" id="GO:0010181">
    <property type="term" value="F:FMN binding"/>
    <property type="evidence" value="ECO:0007669"/>
    <property type="project" value="InterPro"/>
</dbReference>
<dbReference type="GO" id="GO:0022900">
    <property type="term" value="P:electron transport chain"/>
    <property type="evidence" value="ECO:0007669"/>
    <property type="project" value="InterPro"/>
</dbReference>
<dbReference type="GO" id="GO:0009055">
    <property type="term" value="F:electron transfer activity"/>
    <property type="evidence" value="ECO:0007669"/>
    <property type="project" value="InterPro"/>
</dbReference>
<dbReference type="AlphaFoldDB" id="A0A4U9HSD6"/>
<evidence type="ECO:0000256" key="5">
    <source>
        <dbReference type="ARBA" id="ARBA00022982"/>
    </source>
</evidence>
<dbReference type="InterPro" id="IPR010209">
    <property type="entry name" value="Ion_transpt_RnfG/RsxG"/>
</dbReference>
<evidence type="ECO:0000256" key="2">
    <source>
        <dbReference type="ARBA" id="ARBA00022553"/>
    </source>
</evidence>
<keyword evidence="3" id="KW-0285">Flavoprotein</keyword>
<dbReference type="InterPro" id="IPR007329">
    <property type="entry name" value="FMN-bd"/>
</dbReference>
<dbReference type="EMBL" id="LR590464">
    <property type="protein sequence ID" value="VTP67398.1"/>
    <property type="molecule type" value="Genomic_DNA"/>
</dbReference>
<evidence type="ECO:0000256" key="3">
    <source>
        <dbReference type="ARBA" id="ARBA00022630"/>
    </source>
</evidence>
<accession>A0A4U9HSD6</accession>
<evidence type="ECO:0000313" key="8">
    <source>
        <dbReference type="Proteomes" id="UP000310719"/>
    </source>
</evidence>
<evidence type="ECO:0000259" key="6">
    <source>
        <dbReference type="Pfam" id="PF04205"/>
    </source>
</evidence>
<organism evidence="7 8">
    <name type="scientific">Leclercia adecarboxylata</name>
    <dbReference type="NCBI Taxonomy" id="83655"/>
    <lineage>
        <taxon>Bacteria</taxon>
        <taxon>Pseudomonadati</taxon>
        <taxon>Pseudomonadota</taxon>
        <taxon>Gammaproteobacteria</taxon>
        <taxon>Enterobacterales</taxon>
        <taxon>Enterobacteriaceae</taxon>
        <taxon>Leclercia</taxon>
    </lineage>
</organism>
<sequence>MPAKTIHGSDDPAFAVKKDGGEIDQFTGATITPRAVVNAVKRAGIYAQTLPAQLNNLPACEE</sequence>
<keyword evidence="4" id="KW-0288">FMN</keyword>
<evidence type="ECO:0000256" key="4">
    <source>
        <dbReference type="ARBA" id="ARBA00022643"/>
    </source>
</evidence>
<dbReference type="Proteomes" id="UP000310719">
    <property type="component" value="Chromosome"/>
</dbReference>
<proteinExistence type="predicted"/>
<reference evidence="7 8" key="1">
    <citation type="submission" date="2019-05" db="EMBL/GenBank/DDBJ databases">
        <authorList>
            <consortium name="Pathogen Informatics"/>
        </authorList>
    </citation>
    <scope>NUCLEOTIDE SEQUENCE [LARGE SCALE GENOMIC DNA]</scope>
    <source>
        <strain evidence="7 8">NCTC13032</strain>
    </source>
</reference>
<evidence type="ECO:0000313" key="7">
    <source>
        <dbReference type="EMBL" id="VTP67398.1"/>
    </source>
</evidence>
<keyword evidence="1" id="KW-0813">Transport</keyword>
<dbReference type="Pfam" id="PF04205">
    <property type="entry name" value="FMN_bind"/>
    <property type="match status" value="1"/>
</dbReference>
<dbReference type="PANTHER" id="PTHR36118:SF1">
    <property type="entry name" value="ION-TRANSLOCATING OXIDOREDUCTASE COMPLEX SUBUNIT G"/>
    <property type="match status" value="1"/>
</dbReference>